<gene>
    <name evidence="5" type="ORF">JKP88DRAFT_271066</name>
</gene>
<evidence type="ECO:0000256" key="3">
    <source>
        <dbReference type="ARBA" id="ARBA00023002"/>
    </source>
</evidence>
<dbReference type="Gene3D" id="3.20.20.70">
    <property type="entry name" value="Aldolase class I"/>
    <property type="match status" value="1"/>
</dbReference>
<dbReference type="Pfam" id="PF00724">
    <property type="entry name" value="Oxidored_FMN"/>
    <property type="match status" value="1"/>
</dbReference>
<keyword evidence="6" id="KW-1185">Reference proteome</keyword>
<dbReference type="Proteomes" id="UP000664859">
    <property type="component" value="Unassembled WGS sequence"/>
</dbReference>
<name>A0A835YR79_9STRA</name>
<evidence type="ECO:0000313" key="6">
    <source>
        <dbReference type="Proteomes" id="UP000664859"/>
    </source>
</evidence>
<dbReference type="GO" id="GO:0005829">
    <property type="term" value="C:cytosol"/>
    <property type="evidence" value="ECO:0007669"/>
    <property type="project" value="UniProtKB-ARBA"/>
</dbReference>
<organism evidence="5 6">
    <name type="scientific">Tribonema minus</name>
    <dbReference type="NCBI Taxonomy" id="303371"/>
    <lineage>
        <taxon>Eukaryota</taxon>
        <taxon>Sar</taxon>
        <taxon>Stramenopiles</taxon>
        <taxon>Ochrophyta</taxon>
        <taxon>PX clade</taxon>
        <taxon>Xanthophyceae</taxon>
        <taxon>Tribonematales</taxon>
        <taxon>Tribonemataceae</taxon>
        <taxon>Tribonema</taxon>
    </lineage>
</organism>
<reference evidence="5" key="1">
    <citation type="submission" date="2021-02" db="EMBL/GenBank/DDBJ databases">
        <title>First Annotated Genome of the Yellow-green Alga Tribonema minus.</title>
        <authorList>
            <person name="Mahan K.M."/>
        </authorList>
    </citation>
    <scope>NUCLEOTIDE SEQUENCE</scope>
    <source>
        <strain evidence="5">UTEX B ZZ1240</strain>
    </source>
</reference>
<dbReference type="GO" id="GO:0010181">
    <property type="term" value="F:FMN binding"/>
    <property type="evidence" value="ECO:0007669"/>
    <property type="project" value="InterPro"/>
</dbReference>
<dbReference type="OrthoDB" id="432686at2759"/>
<evidence type="ECO:0000256" key="2">
    <source>
        <dbReference type="ARBA" id="ARBA00005979"/>
    </source>
</evidence>
<dbReference type="InterPro" id="IPR045247">
    <property type="entry name" value="Oye-like"/>
</dbReference>
<dbReference type="EMBL" id="JAFCMP010000555">
    <property type="protein sequence ID" value="KAG5175053.1"/>
    <property type="molecule type" value="Genomic_DNA"/>
</dbReference>
<sequence length="344" mass="37040">MAPMTRGRSGPTRVPNELNVAYYAARASAGLIITEGASFSQEAHGWVASAGLETQEQVEGWKKVVDAVHAKGGLISVQLWHMGRASHSSFRADKALPVAPSAIAIQGDMHIADGSKAPSEVPRALETSELPRVASDFAAAAARAKEAGFDFVEIHGANGYLLDEFLQSAANQRTDAYGGSKENRFRLIGEVIEAVTKVYPANRVGIRLSPNGVYNSMGGADNADEFVYYISRINEYKLGWLHLMDGLAFGFHEKGRPFMLSEARAVYDGPIMANCGYTQETAEAAIAAGHADAVSFGRPFLNNPDLVERFRDGIALSDMLPLPLWYSPGAEGYTDVPTAQELSK</sequence>
<dbReference type="FunFam" id="3.20.20.70:FF:000059">
    <property type="entry name" value="N-ethylmaleimide reductase, FMN-linked"/>
    <property type="match status" value="1"/>
</dbReference>
<dbReference type="AlphaFoldDB" id="A0A835YR79"/>
<evidence type="ECO:0000256" key="1">
    <source>
        <dbReference type="ARBA" id="ARBA00001917"/>
    </source>
</evidence>
<feature type="domain" description="NADH:flavin oxidoreductase/NADH oxidase N-terminal" evidence="4">
    <location>
        <begin position="1"/>
        <end position="315"/>
    </location>
</feature>
<dbReference type="PANTHER" id="PTHR22893">
    <property type="entry name" value="NADH OXIDOREDUCTASE-RELATED"/>
    <property type="match status" value="1"/>
</dbReference>
<dbReference type="GO" id="GO:0016628">
    <property type="term" value="F:oxidoreductase activity, acting on the CH-CH group of donors, NAD or NADP as acceptor"/>
    <property type="evidence" value="ECO:0007669"/>
    <property type="project" value="UniProtKB-ARBA"/>
</dbReference>
<evidence type="ECO:0000259" key="4">
    <source>
        <dbReference type="Pfam" id="PF00724"/>
    </source>
</evidence>
<accession>A0A835YR79</accession>
<dbReference type="CDD" id="cd02933">
    <property type="entry name" value="OYE_like_FMN"/>
    <property type="match status" value="1"/>
</dbReference>
<comment type="similarity">
    <text evidence="2">Belongs to the NADH:flavin oxidoreductase/NADH oxidase family.</text>
</comment>
<evidence type="ECO:0000313" key="5">
    <source>
        <dbReference type="EMBL" id="KAG5175053.1"/>
    </source>
</evidence>
<proteinExistence type="inferred from homology"/>
<dbReference type="InterPro" id="IPR013785">
    <property type="entry name" value="Aldolase_TIM"/>
</dbReference>
<keyword evidence="3" id="KW-0560">Oxidoreductase</keyword>
<dbReference type="PANTHER" id="PTHR22893:SF91">
    <property type="entry name" value="NADPH DEHYDROGENASE 2-RELATED"/>
    <property type="match status" value="1"/>
</dbReference>
<dbReference type="SUPFAM" id="SSF51395">
    <property type="entry name" value="FMN-linked oxidoreductases"/>
    <property type="match status" value="1"/>
</dbReference>
<comment type="cofactor">
    <cofactor evidence="1">
        <name>FMN</name>
        <dbReference type="ChEBI" id="CHEBI:58210"/>
    </cofactor>
</comment>
<comment type="caution">
    <text evidence="5">The sequence shown here is derived from an EMBL/GenBank/DDBJ whole genome shotgun (WGS) entry which is preliminary data.</text>
</comment>
<dbReference type="InterPro" id="IPR001155">
    <property type="entry name" value="OxRdtase_FMN_N"/>
</dbReference>
<protein>
    <submittedName>
        <fullName evidence="5">12-oxophytodienoate reductase</fullName>
    </submittedName>
</protein>